<evidence type="ECO:0000256" key="6">
    <source>
        <dbReference type="SAM" id="SignalP"/>
    </source>
</evidence>
<keyword evidence="4" id="KW-0406">Ion transport</keyword>
<comment type="subcellular location">
    <subcellularLocation>
        <location evidence="1">Cell envelope</location>
    </subcellularLocation>
</comment>
<keyword evidence="5 6" id="KW-0732">Signal</keyword>
<keyword evidence="4" id="KW-0410">Iron transport</keyword>
<dbReference type="EMBL" id="LYBM01000001">
    <property type="protein sequence ID" value="ODA36178.1"/>
    <property type="molecule type" value="Genomic_DNA"/>
</dbReference>
<reference evidence="8 9" key="1">
    <citation type="submission" date="2016-05" db="EMBL/GenBank/DDBJ databases">
        <title>Genomic Taxonomy of the Vibrionaceae.</title>
        <authorList>
            <person name="Gomez-Gil B."/>
            <person name="Enciso-Ibarra J."/>
        </authorList>
    </citation>
    <scope>NUCLEOTIDE SEQUENCE [LARGE SCALE GENOMIC DNA]</scope>
    <source>
        <strain evidence="8 9">CAIM 1920</strain>
    </source>
</reference>
<dbReference type="PRINTS" id="PR01715">
    <property type="entry name" value="FERRIBNDNGPP"/>
</dbReference>
<dbReference type="PANTHER" id="PTHR30532">
    <property type="entry name" value="IRON III DICITRATE-BINDING PERIPLASMIC PROTEIN"/>
    <property type="match status" value="1"/>
</dbReference>
<feature type="signal peptide" evidence="6">
    <location>
        <begin position="1"/>
        <end position="23"/>
    </location>
</feature>
<gene>
    <name evidence="8" type="ORF">A8L45_00820</name>
</gene>
<evidence type="ECO:0000256" key="3">
    <source>
        <dbReference type="ARBA" id="ARBA00022448"/>
    </source>
</evidence>
<sequence>MLTHLKTFFILVVSLITATNSIAAHIVTDSEGQKTLSSVPQRVAALNWDIAEQVIELGITPVGMPDIKGYQEWVVKPAVPSDVRDIGTRSEPNYELLAELKPDVILIASPQKDLFERLSEIAPVLFYQTYSEKHDNISAAFQSFRQIAQVLGKEAVADKKLALISERMDELKEQLDIAFPGDKPLVTTFRFASETSVYIYGKNSIPEYVLRYMGFENAMPQPASQWGVTQKGVTDLRHIKNGIAMYFQPFNHKAKLERSVVWRAMPFVRNKRVTDIESTWSYGGAMSVLYNAEAITASLLNLASVQ</sequence>
<evidence type="ECO:0000256" key="1">
    <source>
        <dbReference type="ARBA" id="ARBA00004196"/>
    </source>
</evidence>
<comment type="caution">
    <text evidence="8">The sequence shown here is derived from an EMBL/GenBank/DDBJ whole genome shotgun (WGS) entry which is preliminary data.</text>
</comment>
<dbReference type="PROSITE" id="PS50983">
    <property type="entry name" value="FE_B12_PBP"/>
    <property type="match status" value="1"/>
</dbReference>
<evidence type="ECO:0000313" key="8">
    <source>
        <dbReference type="EMBL" id="ODA36178.1"/>
    </source>
</evidence>
<dbReference type="CDD" id="cd01146">
    <property type="entry name" value="FhuD"/>
    <property type="match status" value="1"/>
</dbReference>
<keyword evidence="4" id="KW-0408">Iron</keyword>
<dbReference type="GO" id="GO:1901678">
    <property type="term" value="P:iron coordination entity transport"/>
    <property type="evidence" value="ECO:0007669"/>
    <property type="project" value="UniProtKB-ARBA"/>
</dbReference>
<evidence type="ECO:0000256" key="5">
    <source>
        <dbReference type="ARBA" id="ARBA00022729"/>
    </source>
</evidence>
<dbReference type="Proteomes" id="UP000094936">
    <property type="component" value="Unassembled WGS sequence"/>
</dbReference>
<protein>
    <submittedName>
        <fullName evidence="8">Iron-hydroxamate ABC transporter substrate-binding protein</fullName>
    </submittedName>
</protein>
<comment type="similarity">
    <text evidence="2">Belongs to the bacterial solute-binding protein 8 family.</text>
</comment>
<dbReference type="STRING" id="1080227.A8L45_00820"/>
<dbReference type="Pfam" id="PF01497">
    <property type="entry name" value="Peripla_BP_2"/>
    <property type="match status" value="1"/>
</dbReference>
<keyword evidence="3" id="KW-0813">Transport</keyword>
<proteinExistence type="inferred from homology"/>
<dbReference type="GO" id="GO:0030288">
    <property type="term" value="C:outer membrane-bounded periplasmic space"/>
    <property type="evidence" value="ECO:0007669"/>
    <property type="project" value="TreeGrafter"/>
</dbReference>
<dbReference type="OrthoDB" id="6160519at2"/>
<name>A0A1C3ESJ2_9GAMM</name>
<dbReference type="RefSeq" id="WP_068898219.1">
    <property type="nucleotide sequence ID" value="NZ_JBHUIF010000002.1"/>
</dbReference>
<accession>A0A1C3ESJ2</accession>
<evidence type="ECO:0000259" key="7">
    <source>
        <dbReference type="PROSITE" id="PS50983"/>
    </source>
</evidence>
<dbReference type="InterPro" id="IPR002491">
    <property type="entry name" value="ABC_transptr_periplasmic_BD"/>
</dbReference>
<evidence type="ECO:0000313" key="9">
    <source>
        <dbReference type="Proteomes" id="UP000094936"/>
    </source>
</evidence>
<feature type="domain" description="Fe/B12 periplasmic-binding" evidence="7">
    <location>
        <begin position="42"/>
        <end position="306"/>
    </location>
</feature>
<evidence type="ECO:0000256" key="4">
    <source>
        <dbReference type="ARBA" id="ARBA00022496"/>
    </source>
</evidence>
<dbReference type="Gene3D" id="3.40.50.1980">
    <property type="entry name" value="Nitrogenase molybdenum iron protein domain"/>
    <property type="match status" value="2"/>
</dbReference>
<feature type="chain" id="PRO_5008673381" evidence="6">
    <location>
        <begin position="24"/>
        <end position="306"/>
    </location>
</feature>
<keyword evidence="9" id="KW-1185">Reference proteome</keyword>
<dbReference type="InterPro" id="IPR051313">
    <property type="entry name" value="Bact_iron-sidero_bind"/>
</dbReference>
<evidence type="ECO:0000256" key="2">
    <source>
        <dbReference type="ARBA" id="ARBA00008814"/>
    </source>
</evidence>
<dbReference type="PANTHER" id="PTHR30532:SF1">
    <property type="entry name" value="IRON(3+)-HYDROXAMATE-BINDING PROTEIN FHUD"/>
    <property type="match status" value="1"/>
</dbReference>
<organism evidence="8 9">
    <name type="scientific">Veronia pacifica</name>
    <dbReference type="NCBI Taxonomy" id="1080227"/>
    <lineage>
        <taxon>Bacteria</taxon>
        <taxon>Pseudomonadati</taxon>
        <taxon>Pseudomonadota</taxon>
        <taxon>Gammaproteobacteria</taxon>
        <taxon>Vibrionales</taxon>
        <taxon>Vibrionaceae</taxon>
        <taxon>Veronia</taxon>
    </lineage>
</organism>
<dbReference type="SUPFAM" id="SSF53807">
    <property type="entry name" value="Helical backbone' metal receptor"/>
    <property type="match status" value="1"/>
</dbReference>
<dbReference type="AlphaFoldDB" id="A0A1C3ESJ2"/>